<dbReference type="PANTHER" id="PTHR30298:SF0">
    <property type="entry name" value="PROTEIN YBFL-RELATED"/>
    <property type="match status" value="1"/>
</dbReference>
<evidence type="ECO:0000313" key="1">
    <source>
        <dbReference type="EMBL" id="MCZ2656679.1"/>
    </source>
</evidence>
<gene>
    <name evidence="1" type="ORF">O1422_21335</name>
</gene>
<sequence>GDKEAVMETRYYISSLEPDPIIILKSIRSHWEVENNLHWVLDIGFREDDDRKIGNAAINFSAISKLALMLLKQSDIKLGMAGK</sequence>
<name>A0ABD4VZ86_BACFG</name>
<organism evidence="1 2">
    <name type="scientific">Bacteroides fragilis</name>
    <dbReference type="NCBI Taxonomy" id="817"/>
    <lineage>
        <taxon>Bacteria</taxon>
        <taxon>Pseudomonadati</taxon>
        <taxon>Bacteroidota</taxon>
        <taxon>Bacteroidia</taxon>
        <taxon>Bacteroidales</taxon>
        <taxon>Bacteroidaceae</taxon>
        <taxon>Bacteroides</taxon>
    </lineage>
</organism>
<dbReference type="PANTHER" id="PTHR30298">
    <property type="entry name" value="H REPEAT-ASSOCIATED PREDICTED TRANSPOSASE"/>
    <property type="match status" value="1"/>
</dbReference>
<dbReference type="EMBL" id="JAPUAC010000069">
    <property type="protein sequence ID" value="MCZ2656679.1"/>
    <property type="molecule type" value="Genomic_DNA"/>
</dbReference>
<dbReference type="InterPro" id="IPR047647">
    <property type="entry name" value="ISAs1_transpos"/>
</dbReference>
<dbReference type="RefSeq" id="WP_269098708.1">
    <property type="nucleotide sequence ID" value="NZ_JAPUAC010000069.1"/>
</dbReference>
<dbReference type="AlphaFoldDB" id="A0ABD4VZ86"/>
<protein>
    <submittedName>
        <fullName evidence="1">ISAs1 family transposase</fullName>
    </submittedName>
</protein>
<reference evidence="1" key="1">
    <citation type="submission" date="2022-12" db="EMBL/GenBank/DDBJ databases">
        <title>Development of a Multilocus Sequence Typing Scheme for Bacteroides fragilis Based on Whole Genome Sequencing Data and Clinical Application.</title>
        <authorList>
            <person name="Nielsen F.D."/>
            <person name="Justesen U.S."/>
        </authorList>
    </citation>
    <scope>NUCLEOTIDE SEQUENCE</scope>
    <source>
        <strain evidence="1">BF_BC_ODE_DK_2015_2</strain>
    </source>
</reference>
<feature type="non-terminal residue" evidence="1">
    <location>
        <position position="83"/>
    </location>
</feature>
<comment type="caution">
    <text evidence="1">The sequence shown here is derived from an EMBL/GenBank/DDBJ whole genome shotgun (WGS) entry which is preliminary data.</text>
</comment>
<feature type="non-terminal residue" evidence="1">
    <location>
        <position position="1"/>
    </location>
</feature>
<dbReference type="InterPro" id="IPR051698">
    <property type="entry name" value="Transposase_11-like"/>
</dbReference>
<accession>A0ABD4VZ86</accession>
<dbReference type="Proteomes" id="UP001075704">
    <property type="component" value="Unassembled WGS sequence"/>
</dbReference>
<dbReference type="NCBIfam" id="NF033564">
    <property type="entry name" value="transpos_ISAs1"/>
    <property type="match status" value="1"/>
</dbReference>
<proteinExistence type="predicted"/>
<evidence type="ECO:0000313" key="2">
    <source>
        <dbReference type="Proteomes" id="UP001075704"/>
    </source>
</evidence>